<organism evidence="1 2">
    <name type="scientific">Tatumella punctata</name>
    <dbReference type="NCBI Taxonomy" id="399969"/>
    <lineage>
        <taxon>Bacteria</taxon>
        <taxon>Pseudomonadati</taxon>
        <taxon>Pseudomonadota</taxon>
        <taxon>Gammaproteobacteria</taxon>
        <taxon>Enterobacterales</taxon>
        <taxon>Erwiniaceae</taxon>
        <taxon>Tatumella</taxon>
    </lineage>
</organism>
<name>A0ABW1VKM1_9GAMM</name>
<dbReference type="EMBL" id="JBHSUC010000004">
    <property type="protein sequence ID" value="MFC6361567.1"/>
    <property type="molecule type" value="Genomic_DNA"/>
</dbReference>
<proteinExistence type="predicted"/>
<reference evidence="2" key="1">
    <citation type="journal article" date="2019" name="Int. J. Syst. Evol. Microbiol.">
        <title>The Global Catalogue of Microorganisms (GCM) 10K type strain sequencing project: providing services to taxonomists for standard genome sequencing and annotation.</title>
        <authorList>
            <consortium name="The Broad Institute Genomics Platform"/>
            <consortium name="The Broad Institute Genome Sequencing Center for Infectious Disease"/>
            <person name="Wu L."/>
            <person name="Ma J."/>
        </authorList>
    </citation>
    <scope>NUCLEOTIDE SEQUENCE [LARGE SCALE GENOMIC DNA]</scope>
    <source>
        <strain evidence="2">CGMCC 4.1530</strain>
    </source>
</reference>
<evidence type="ECO:0000313" key="1">
    <source>
        <dbReference type="EMBL" id="MFC6361567.1"/>
    </source>
</evidence>
<protein>
    <submittedName>
        <fullName evidence="1">Pilus assembly protein</fullName>
    </submittedName>
</protein>
<sequence>MKANYWHIGLDIQPGQVTALGVQPRRNGWQLRHWWQQPVPCQDSNQDMNGPRTVLVRLLERWRRLLPRKFSLRVGLPPHLVLQRQLDVPSAVACEPVLGSYIRAAAGRLFPEGSGPLAIDYQPAVLQSDSVSITVASQTVIEQWQNIFYRAGLSPDVFELMHGSLAVALSMQGSGHDRILVHESDTFWLWACYRQGKLQHGWQFRQQCPDAEFICTQQCPEAEARFFCGSQLPPRVPAGFRLFSPFPAIVYRQPPLPAEESSFTLAAGLALRQDDRL</sequence>
<dbReference type="Proteomes" id="UP001596215">
    <property type="component" value="Unassembled WGS sequence"/>
</dbReference>
<dbReference type="RefSeq" id="WP_212707387.1">
    <property type="nucleotide sequence ID" value="NZ_BAAAFW010000058.1"/>
</dbReference>
<gene>
    <name evidence="1" type="ORF">ACFP73_05545</name>
</gene>
<keyword evidence="2" id="KW-1185">Reference proteome</keyword>
<evidence type="ECO:0000313" key="2">
    <source>
        <dbReference type="Proteomes" id="UP001596215"/>
    </source>
</evidence>
<comment type="caution">
    <text evidence="1">The sequence shown here is derived from an EMBL/GenBank/DDBJ whole genome shotgun (WGS) entry which is preliminary data.</text>
</comment>
<accession>A0ABW1VKM1</accession>